<dbReference type="EMBL" id="BAABMM010000039">
    <property type="protein sequence ID" value="GAA5252776.1"/>
    <property type="molecule type" value="Genomic_DNA"/>
</dbReference>
<evidence type="ECO:0000256" key="1">
    <source>
        <dbReference type="ARBA" id="ARBA00022729"/>
    </source>
</evidence>
<dbReference type="InterPro" id="IPR022565">
    <property type="entry name" value="DUF2608"/>
</dbReference>
<organism evidence="2 3">
    <name type="scientific">Candidatus Rickettsia kedanie</name>
    <dbReference type="NCBI Taxonomy" id="3115352"/>
    <lineage>
        <taxon>Bacteria</taxon>
        <taxon>Pseudomonadati</taxon>
        <taxon>Pseudomonadota</taxon>
        <taxon>Alphaproteobacteria</taxon>
        <taxon>Rickettsiales</taxon>
        <taxon>Rickettsiaceae</taxon>
        <taxon>Rickettsieae</taxon>
        <taxon>Rickettsia</taxon>
        <taxon>spotted fever group</taxon>
    </lineage>
</organism>
<proteinExistence type="predicted"/>
<comment type="caution">
    <text evidence="2">The sequence shown here is derived from an EMBL/GenBank/DDBJ whole genome shotgun (WGS) entry which is preliminary data.</text>
</comment>
<evidence type="ECO:0008006" key="4">
    <source>
        <dbReference type="Google" id="ProtNLM"/>
    </source>
</evidence>
<evidence type="ECO:0000313" key="3">
    <source>
        <dbReference type="Proteomes" id="UP001628124"/>
    </source>
</evidence>
<gene>
    <name evidence="2" type="ORF">KNCP2_10640</name>
</gene>
<dbReference type="Pfam" id="PF11019">
    <property type="entry name" value="DUF2608"/>
    <property type="match status" value="1"/>
</dbReference>
<dbReference type="Proteomes" id="UP001628124">
    <property type="component" value="Unassembled WGS sequence"/>
</dbReference>
<dbReference type="RefSeq" id="WP_412708403.1">
    <property type="nucleotide sequence ID" value="NZ_BAABMM010000039.1"/>
</dbReference>
<evidence type="ECO:0000313" key="2">
    <source>
        <dbReference type="EMBL" id="GAA5252776.1"/>
    </source>
</evidence>
<keyword evidence="3" id="KW-1185">Reference proteome</keyword>
<keyword evidence="1" id="KW-0732">Signal</keyword>
<sequence>MKDFKTADSATKIYDLIIKNAPDVASIFIDVDDTIIAPKSKTFKKPPYNKMIDRIKENKSNYDNYEEIVSNWRLQRKAILIDEEWIEGINKLKAKFPVYALTQMNMGAFGNIPSMQDWLYKELKELGIEFSNNEKLAIYNSGRKNDAIFYKGIFITGNHSKSGTLSKFSEELNASFIVFIDDRAKHVEDVRDYCKKHNIGFLGILFDGLKNLIGAPDPKLAKFQESYLIENTKWFEDEEAYKLMVGNNY</sequence>
<accession>A0ABP9TVX5</accession>
<name>A0ABP9TVX5_9RICK</name>
<reference evidence="2 3" key="1">
    <citation type="journal article" date="2024" name="Microbiol. Immunol.">
        <title>Discovery of a novel spotted fever group Rickettsia, 'Candidatus Rickettsia kedanie,' in unfed larval chigger mites, Leptotrombidium scutellare.</title>
        <authorList>
            <person name="Ogawa M."/>
            <person name="Matsutani M."/>
            <person name="Katayama T."/>
            <person name="Takada N."/>
            <person name="Noda S."/>
            <person name="Takahashi M."/>
            <person name="Kageyama D."/>
            <person name="Hanaoka N."/>
            <person name="Ebihara H."/>
        </authorList>
    </citation>
    <scope>NUCLEOTIDE SEQUENCE [LARGE SCALE GENOMIC DNA]</scope>
    <source>
        <strain evidence="2 3">KNCP2-13</strain>
    </source>
</reference>
<protein>
    <recommendedName>
        <fullName evidence="4">DUF2608 domain-containing protein</fullName>
    </recommendedName>
</protein>